<dbReference type="RefSeq" id="WP_173634368.1">
    <property type="nucleotide sequence ID" value="NZ_CP054212.1"/>
</dbReference>
<gene>
    <name evidence="2" type="ORF">PMPD1_2481</name>
</gene>
<evidence type="ECO:0000313" key="3">
    <source>
        <dbReference type="Proteomes" id="UP000505325"/>
    </source>
</evidence>
<dbReference type="KEGG" id="pmak:PMPD1_2481"/>
<keyword evidence="1" id="KW-1133">Transmembrane helix</keyword>
<name>A0A6M8UQI0_9GAMM</name>
<dbReference type="Proteomes" id="UP000505325">
    <property type="component" value="Chromosome"/>
</dbReference>
<evidence type="ECO:0000256" key="1">
    <source>
        <dbReference type="SAM" id="Phobius"/>
    </source>
</evidence>
<proteinExistence type="predicted"/>
<dbReference type="AlphaFoldDB" id="A0A6M8UQI0"/>
<dbReference type="EMBL" id="CP054212">
    <property type="protein sequence ID" value="QKJ87423.1"/>
    <property type="molecule type" value="Genomic_DNA"/>
</dbReference>
<accession>A0A6M8UQI0</accession>
<evidence type="ECO:0000313" key="2">
    <source>
        <dbReference type="EMBL" id="QKJ87423.1"/>
    </source>
</evidence>
<organism evidence="2 3">
    <name type="scientific">Paramixta manurensis</name>
    <dbReference type="NCBI Taxonomy" id="2740817"/>
    <lineage>
        <taxon>Bacteria</taxon>
        <taxon>Pseudomonadati</taxon>
        <taxon>Pseudomonadota</taxon>
        <taxon>Gammaproteobacteria</taxon>
        <taxon>Enterobacterales</taxon>
        <taxon>Erwiniaceae</taxon>
        <taxon>Paramixta</taxon>
    </lineage>
</organism>
<keyword evidence="3" id="KW-1185">Reference proteome</keyword>
<sequence length="392" mass="45354">MIDFDNATFKNQMDICNNIMEGRYKLENSALTGGENELSDEDFFKRIIFDAWSEFYFLLNNSDRELNKYTTYTRKVMPDKYLTEASLRDDPFVFLMALTRFLYEYEIYTDFVRINQGYVWIEHENLTRLNSLDKKPFRDLDFVFFLNILPVRIIADLLQSDALRDTLSFSENINSLKGSIEESNSFVSKKIDENKSYLNGLNKEVTSLADKLNDIKSSGNFKLLAKGFSTIKEGKNEELKFANRRSWIAMILLTAIPLVSMCLFWNRIADINQGTSQTISSFYFRDLFYFGPALTLELLILYFMRLFYSETKSLKAQLLQIDLRLNLCEFIHDYVATREKSTSVNTNESWKSFESLIFSPLQATDDKIPAVLDGADAIAELASKILSNKGKG</sequence>
<feature type="transmembrane region" description="Helical" evidence="1">
    <location>
        <begin position="247"/>
        <end position="268"/>
    </location>
</feature>
<reference evidence="2 3" key="1">
    <citation type="submission" date="2020-06" db="EMBL/GenBank/DDBJ databases">
        <title>Genome sequence of Paramixta manurensis strain PD-1.</title>
        <authorList>
            <person name="Lee C.W."/>
            <person name="Kim J."/>
        </authorList>
    </citation>
    <scope>NUCLEOTIDE SEQUENCE [LARGE SCALE GENOMIC DNA]</scope>
    <source>
        <strain evidence="2 3">PD-1</strain>
    </source>
</reference>
<feature type="transmembrane region" description="Helical" evidence="1">
    <location>
        <begin position="288"/>
        <end position="308"/>
    </location>
</feature>
<protein>
    <submittedName>
        <fullName evidence="2">Uncharacterized protein</fullName>
    </submittedName>
</protein>
<keyword evidence="1" id="KW-0812">Transmembrane</keyword>
<keyword evidence="1" id="KW-0472">Membrane</keyword>